<evidence type="ECO:0000256" key="1">
    <source>
        <dbReference type="SAM" id="MobiDB-lite"/>
    </source>
</evidence>
<proteinExistence type="predicted"/>
<protein>
    <submittedName>
        <fullName evidence="2">Uncharacterized protein</fullName>
    </submittedName>
</protein>
<comment type="caution">
    <text evidence="2">The sequence shown here is derived from an EMBL/GenBank/DDBJ whole genome shotgun (WGS) entry which is preliminary data.</text>
</comment>
<organism evidence="2 3">
    <name type="scientific">Ustilaginoidea virens</name>
    <name type="common">Rice false smut fungus</name>
    <name type="synonym">Villosiclava virens</name>
    <dbReference type="NCBI Taxonomy" id="1159556"/>
    <lineage>
        <taxon>Eukaryota</taxon>
        <taxon>Fungi</taxon>
        <taxon>Dikarya</taxon>
        <taxon>Ascomycota</taxon>
        <taxon>Pezizomycotina</taxon>
        <taxon>Sordariomycetes</taxon>
        <taxon>Hypocreomycetidae</taxon>
        <taxon>Hypocreales</taxon>
        <taxon>Clavicipitaceae</taxon>
        <taxon>Ustilaginoidea</taxon>
    </lineage>
</organism>
<evidence type="ECO:0000313" key="2">
    <source>
        <dbReference type="EMBL" id="GAO18614.1"/>
    </source>
</evidence>
<feature type="compositionally biased region" description="Basic and acidic residues" evidence="1">
    <location>
        <begin position="120"/>
        <end position="132"/>
    </location>
</feature>
<dbReference type="EMBL" id="BBTG02000074">
    <property type="protein sequence ID" value="GAO18614.1"/>
    <property type="molecule type" value="Genomic_DNA"/>
</dbReference>
<name>A0A1B5L4Z6_USTVR</name>
<dbReference type="Proteomes" id="UP000054053">
    <property type="component" value="Unassembled WGS sequence"/>
</dbReference>
<dbReference type="AlphaFoldDB" id="A0A1B5L4Z6"/>
<accession>A0A1B5L4Z6</accession>
<gene>
    <name evidence="2" type="ORF">UVI_02062070</name>
</gene>
<feature type="region of interest" description="Disordered" evidence="1">
    <location>
        <begin position="181"/>
        <end position="217"/>
    </location>
</feature>
<sequence>MPSWLKTAAIGELDGRAAGDCVLARLAVTRSLRFRRGDLIVVGLGCGARQAATSAVMVLSPASLLVRWTDVSMAGGFGFLRRLGSLSILSALFGFQGGLGLNQDDSHEAEAGEGGRITGRHRDGAAQGRETRVGQSPGVRTWVQDILLGMGSCKLLKVGLQQVSGQRSAVSEDTLGCLTRKERGKNEERTRKERGKNEQRENSLSGSMPAPSQRRGLCFGGGQAEACPCDLGFTTVASARPSGQDVYQDSGFGIQPAIVGESQAVLIAKASEPRAGQATI</sequence>
<feature type="compositionally biased region" description="Basic and acidic residues" evidence="1">
    <location>
        <begin position="181"/>
        <end position="201"/>
    </location>
</feature>
<evidence type="ECO:0000313" key="3">
    <source>
        <dbReference type="Proteomes" id="UP000054053"/>
    </source>
</evidence>
<feature type="region of interest" description="Disordered" evidence="1">
    <location>
        <begin position="105"/>
        <end position="135"/>
    </location>
</feature>
<reference evidence="3" key="1">
    <citation type="journal article" date="2016" name="Genome Announc.">
        <title>Genome sequence of Ustilaginoidea virens IPU010, a rice pathogenic fungus causing false smut.</title>
        <authorList>
            <person name="Kumagai T."/>
            <person name="Ishii T."/>
            <person name="Terai G."/>
            <person name="Umemura M."/>
            <person name="Machida M."/>
            <person name="Asai K."/>
        </authorList>
    </citation>
    <scope>NUCLEOTIDE SEQUENCE [LARGE SCALE GENOMIC DNA]</scope>
    <source>
        <strain evidence="3">IPU010</strain>
    </source>
</reference>